<feature type="compositionally biased region" description="Polar residues" evidence="1">
    <location>
        <begin position="299"/>
        <end position="312"/>
    </location>
</feature>
<feature type="compositionally biased region" description="Polar residues" evidence="1">
    <location>
        <begin position="24"/>
        <end position="51"/>
    </location>
</feature>
<proteinExistence type="predicted"/>
<dbReference type="EMBL" id="ASPP01026664">
    <property type="protein sequence ID" value="ETO06937.1"/>
    <property type="molecule type" value="Genomic_DNA"/>
</dbReference>
<dbReference type="Proteomes" id="UP000023152">
    <property type="component" value="Unassembled WGS sequence"/>
</dbReference>
<feature type="compositionally biased region" description="Low complexity" evidence="1">
    <location>
        <begin position="166"/>
        <end position="177"/>
    </location>
</feature>
<dbReference type="AlphaFoldDB" id="X6M0L2"/>
<feature type="compositionally biased region" description="Low complexity" evidence="1">
    <location>
        <begin position="130"/>
        <end position="141"/>
    </location>
</feature>
<feature type="compositionally biased region" description="Polar residues" evidence="1">
    <location>
        <begin position="1"/>
        <end position="17"/>
    </location>
</feature>
<keyword evidence="3" id="KW-1185">Reference proteome</keyword>
<feature type="region of interest" description="Disordered" evidence="1">
    <location>
        <begin position="256"/>
        <end position="313"/>
    </location>
</feature>
<evidence type="ECO:0000256" key="1">
    <source>
        <dbReference type="SAM" id="MobiDB-lite"/>
    </source>
</evidence>
<sequence length="427" mass="48040">MKRNLAQFQRGNANSGHQPKRQRVNSPGNNNSLQTQNTVRSPIYTNANNNPLRGRQKRERIETIASERGVIVRGRGTRGISQDNPILNSVATYLQAKPNTITKPLTRTVAVQRNRNSSTNDDTFDISINTKTSDQTSTTTDIETEQEKKISELRRLALHTMGKKINANNNNNSNDSNTPKQEQADGTQNKKMNVETITKGNNDSAQEQNAEKKAKLLLAADDATMHQLSAGADGIANTTALTTSRGSVLANKVLQQGQRRTAKHNETNESNELKATQPHRQPDQTQEMKSTDSPKKQAETSMSATPQSSATAARTKKCRYVGNLLSIQQKEDAADGNKTGQSIWSRIMNDKALQQEYFKELDWKINAYQKNLEKLAQKNNIELSSNCQKMDWWDIWTLCQNKLPLHSKYHLLAKEIKDWEEKNQKQT</sequence>
<feature type="compositionally biased region" description="Polar residues" evidence="1">
    <location>
        <begin position="114"/>
        <end position="129"/>
    </location>
</feature>
<evidence type="ECO:0000313" key="2">
    <source>
        <dbReference type="EMBL" id="ETO06937.1"/>
    </source>
</evidence>
<name>X6M0L2_RETFI</name>
<feature type="compositionally biased region" description="Polar residues" evidence="1">
    <location>
        <begin position="178"/>
        <end position="189"/>
    </location>
</feature>
<feature type="region of interest" description="Disordered" evidence="1">
    <location>
        <begin position="164"/>
        <end position="189"/>
    </location>
</feature>
<feature type="compositionally biased region" description="Basic and acidic residues" evidence="1">
    <location>
        <begin position="289"/>
        <end position="298"/>
    </location>
</feature>
<organism evidence="2 3">
    <name type="scientific">Reticulomyxa filosa</name>
    <dbReference type="NCBI Taxonomy" id="46433"/>
    <lineage>
        <taxon>Eukaryota</taxon>
        <taxon>Sar</taxon>
        <taxon>Rhizaria</taxon>
        <taxon>Retaria</taxon>
        <taxon>Foraminifera</taxon>
        <taxon>Monothalamids</taxon>
        <taxon>Reticulomyxidae</taxon>
        <taxon>Reticulomyxa</taxon>
    </lineage>
</organism>
<gene>
    <name evidence="2" type="ORF">RFI_30453</name>
</gene>
<feature type="region of interest" description="Disordered" evidence="1">
    <location>
        <begin position="114"/>
        <end position="149"/>
    </location>
</feature>
<evidence type="ECO:0000313" key="3">
    <source>
        <dbReference type="Proteomes" id="UP000023152"/>
    </source>
</evidence>
<accession>X6M0L2</accession>
<protein>
    <submittedName>
        <fullName evidence="2">Uncharacterized protein</fullName>
    </submittedName>
</protein>
<feature type="region of interest" description="Disordered" evidence="1">
    <location>
        <begin position="1"/>
        <end position="55"/>
    </location>
</feature>
<reference evidence="2 3" key="1">
    <citation type="journal article" date="2013" name="Curr. Biol.">
        <title>The Genome of the Foraminiferan Reticulomyxa filosa.</title>
        <authorList>
            <person name="Glockner G."/>
            <person name="Hulsmann N."/>
            <person name="Schleicher M."/>
            <person name="Noegel A.A."/>
            <person name="Eichinger L."/>
            <person name="Gallinger C."/>
            <person name="Pawlowski J."/>
            <person name="Sierra R."/>
            <person name="Euteneuer U."/>
            <person name="Pillet L."/>
            <person name="Moustafa A."/>
            <person name="Platzer M."/>
            <person name="Groth M."/>
            <person name="Szafranski K."/>
            <person name="Schliwa M."/>
        </authorList>
    </citation>
    <scope>NUCLEOTIDE SEQUENCE [LARGE SCALE GENOMIC DNA]</scope>
</reference>
<comment type="caution">
    <text evidence="2">The sequence shown here is derived from an EMBL/GenBank/DDBJ whole genome shotgun (WGS) entry which is preliminary data.</text>
</comment>